<dbReference type="GO" id="GO:0032456">
    <property type="term" value="P:endocytic recycling"/>
    <property type="evidence" value="ECO:0007669"/>
    <property type="project" value="InterPro"/>
</dbReference>
<dbReference type="GO" id="GO:0042147">
    <property type="term" value="P:retrograde transport, endosome to Golgi"/>
    <property type="evidence" value="ECO:0007669"/>
    <property type="project" value="InterPro"/>
</dbReference>
<dbReference type="GO" id="GO:0000149">
    <property type="term" value="F:SNARE binding"/>
    <property type="evidence" value="ECO:0007669"/>
    <property type="project" value="TreeGrafter"/>
</dbReference>
<reference evidence="2" key="1">
    <citation type="journal article" date="2013" name="Genome Biol.">
        <title>Reference genomes and transcriptomes of Nicotiana sylvestris and Nicotiana tomentosiformis.</title>
        <authorList>
            <person name="Sierro N."/>
            <person name="Battey J.N."/>
            <person name="Ouadi S."/>
            <person name="Bovet L."/>
            <person name="Goepfert S."/>
            <person name="Bakaher N."/>
            <person name="Peitsch M.C."/>
            <person name="Ivanov N.V."/>
        </authorList>
    </citation>
    <scope>NUCLEOTIDE SEQUENCE [LARGE SCALE GENOMIC DNA]</scope>
</reference>
<dbReference type="PANTHER" id="PTHR13258">
    <property type="entry name" value="SYNDETIN"/>
    <property type="match status" value="1"/>
</dbReference>
<dbReference type="GO" id="GO:1990745">
    <property type="term" value="C:EARP complex"/>
    <property type="evidence" value="ECO:0007669"/>
    <property type="project" value="InterPro"/>
</dbReference>
<gene>
    <name evidence="4" type="primary">LOC104229862</name>
    <name evidence="3" type="synonym">LOC104229861</name>
</gene>
<proteinExistence type="predicted"/>
<organism evidence="2 4">
    <name type="scientific">Nicotiana sylvestris</name>
    <name type="common">Wood tobacco</name>
    <name type="synonym">South American tobacco</name>
    <dbReference type="NCBI Taxonomy" id="4096"/>
    <lineage>
        <taxon>Eukaryota</taxon>
        <taxon>Viridiplantae</taxon>
        <taxon>Streptophyta</taxon>
        <taxon>Embryophyta</taxon>
        <taxon>Tracheophyta</taxon>
        <taxon>Spermatophyta</taxon>
        <taxon>Magnoliopsida</taxon>
        <taxon>eudicotyledons</taxon>
        <taxon>Gunneridae</taxon>
        <taxon>Pentapetalae</taxon>
        <taxon>asterids</taxon>
        <taxon>lamiids</taxon>
        <taxon>Solanales</taxon>
        <taxon>Solanaceae</taxon>
        <taxon>Nicotianoideae</taxon>
        <taxon>Nicotianeae</taxon>
        <taxon>Nicotiana</taxon>
    </lineage>
</organism>
<feature type="region of interest" description="Disordered" evidence="1">
    <location>
        <begin position="90"/>
        <end position="126"/>
    </location>
</feature>
<dbReference type="RefSeq" id="XP_009780881.1">
    <property type="nucleotide sequence ID" value="XM_009782579.1"/>
</dbReference>
<dbReference type="eggNOG" id="KOG2939">
    <property type="taxonomic scope" value="Eukaryota"/>
</dbReference>
<evidence type="ECO:0000313" key="3">
    <source>
        <dbReference type="RefSeq" id="XP_009780880.1"/>
    </source>
</evidence>
<dbReference type="PANTHER" id="PTHR13258:SF0">
    <property type="entry name" value="SYNDETIN"/>
    <property type="match status" value="1"/>
</dbReference>
<evidence type="ECO:0000313" key="2">
    <source>
        <dbReference type="Proteomes" id="UP000189701"/>
    </source>
</evidence>
<dbReference type="RefSeq" id="XP_009780880.1">
    <property type="nucleotide sequence ID" value="XM_009782578.1"/>
</dbReference>
<evidence type="ECO:0000313" key="4">
    <source>
        <dbReference type="RefSeq" id="XP_009780881.1"/>
    </source>
</evidence>
<dbReference type="AlphaFoldDB" id="A0A1U7WUA5"/>
<feature type="compositionally biased region" description="Polar residues" evidence="1">
    <location>
        <begin position="90"/>
        <end position="114"/>
    </location>
</feature>
<evidence type="ECO:0000256" key="1">
    <source>
        <dbReference type="SAM" id="MobiDB-lite"/>
    </source>
</evidence>
<keyword evidence="2" id="KW-1185">Reference proteome</keyword>
<reference evidence="3 4" key="2">
    <citation type="submission" date="2025-04" db="UniProtKB">
        <authorList>
            <consortium name="RefSeq"/>
        </authorList>
    </citation>
    <scope>IDENTIFICATION</scope>
    <source>
        <tissue evidence="3 4">Leaf</tissue>
    </source>
</reference>
<protein>
    <submittedName>
        <fullName evidence="3">Uncharacterized protein LOC104229861</fullName>
    </submittedName>
    <submittedName>
        <fullName evidence="4">Uncharacterized protein LOC104229862</fullName>
    </submittedName>
</protein>
<accession>A0A1U7WUA5</accession>
<name>A0A1U7WUA5_NICSY</name>
<sequence length="209" mass="23040">MVLEKENWLILPSVTTEVVSFAGLVGDGAALIVSSETSPDARLPRKSVHLIQTDSKRNGFSSWLKGGNPFLPKLNGSSKEYLDSCLLNGSATQESGNSNEDSFDKSSSLTNSDVNHVKGNASLSEDENEDLHADFIDEDSQLPSRIAKPGHSRNRFSHWNNEQIKAQTGSSLSLLRLFDKYARLIQKLEIVNVEVFKVILLPLDDIDLL</sequence>
<dbReference type="GO" id="GO:0005829">
    <property type="term" value="C:cytosol"/>
    <property type="evidence" value="ECO:0007669"/>
    <property type="project" value="GOC"/>
</dbReference>
<dbReference type="STRING" id="4096.A0A1U7WUA5"/>
<dbReference type="InterPro" id="IPR040047">
    <property type="entry name" value="VPS50"/>
</dbReference>
<dbReference type="Proteomes" id="UP000189701">
    <property type="component" value="Unplaced"/>
</dbReference>